<dbReference type="GO" id="GO:0004144">
    <property type="term" value="F:diacylglycerol O-acyltransferase activity"/>
    <property type="evidence" value="ECO:0007669"/>
    <property type="project" value="UniProtKB-UniRule"/>
</dbReference>
<keyword evidence="9" id="KW-0319">Glycerol metabolism</keyword>
<organism evidence="17 18">
    <name type="scientific">Conidiobolus coronatus (strain ATCC 28846 / CBS 209.66 / NRRL 28638)</name>
    <name type="common">Delacroixia coronata</name>
    <dbReference type="NCBI Taxonomy" id="796925"/>
    <lineage>
        <taxon>Eukaryota</taxon>
        <taxon>Fungi</taxon>
        <taxon>Fungi incertae sedis</taxon>
        <taxon>Zoopagomycota</taxon>
        <taxon>Entomophthoromycotina</taxon>
        <taxon>Entomophthoromycetes</taxon>
        <taxon>Entomophthorales</taxon>
        <taxon>Ancylistaceae</taxon>
        <taxon>Conidiobolus</taxon>
    </lineage>
</organism>
<protein>
    <recommendedName>
        <fullName evidence="5 16">Diacylglycerol O-acyltransferase</fullName>
        <ecNumber evidence="5 16">2.3.1.20</ecNumber>
    </recommendedName>
</protein>
<dbReference type="Proteomes" id="UP000070444">
    <property type="component" value="Unassembled WGS sequence"/>
</dbReference>
<dbReference type="PANTHER" id="PTHR12317:SF0">
    <property type="entry name" value="ACYLTRANSFERASE"/>
    <property type="match status" value="1"/>
</dbReference>
<evidence type="ECO:0000256" key="1">
    <source>
        <dbReference type="ARBA" id="ARBA00004477"/>
    </source>
</evidence>
<evidence type="ECO:0000313" key="18">
    <source>
        <dbReference type="Proteomes" id="UP000070444"/>
    </source>
</evidence>
<comment type="caution">
    <text evidence="16">Lacks conserved residue(s) required for the propagation of feature annotation.</text>
</comment>
<keyword evidence="14 16" id="KW-0012">Acyltransferase</keyword>
<evidence type="ECO:0000256" key="5">
    <source>
        <dbReference type="ARBA" id="ARBA00013244"/>
    </source>
</evidence>
<dbReference type="GO" id="GO:0019432">
    <property type="term" value="P:triglyceride biosynthetic process"/>
    <property type="evidence" value="ECO:0007669"/>
    <property type="project" value="UniProtKB-UniRule"/>
</dbReference>
<evidence type="ECO:0000256" key="3">
    <source>
        <dbReference type="ARBA" id="ARBA00005189"/>
    </source>
</evidence>
<dbReference type="OrthoDB" id="264532at2759"/>
<dbReference type="STRING" id="796925.A0A137P2Y3"/>
<feature type="transmembrane region" description="Helical" evidence="16">
    <location>
        <begin position="31"/>
        <end position="64"/>
    </location>
</feature>
<keyword evidence="10 16" id="KW-0256">Endoplasmic reticulum</keyword>
<evidence type="ECO:0000256" key="2">
    <source>
        <dbReference type="ARBA" id="ARBA00004771"/>
    </source>
</evidence>
<comment type="catalytic activity">
    <reaction evidence="15 16">
        <text>an acyl-CoA + a 1,2-diacyl-sn-glycerol = a triacyl-sn-glycerol + CoA</text>
        <dbReference type="Rhea" id="RHEA:10868"/>
        <dbReference type="ChEBI" id="CHEBI:17815"/>
        <dbReference type="ChEBI" id="CHEBI:57287"/>
        <dbReference type="ChEBI" id="CHEBI:58342"/>
        <dbReference type="ChEBI" id="CHEBI:64615"/>
        <dbReference type="EC" id="2.3.1.20"/>
    </reaction>
</comment>
<evidence type="ECO:0000256" key="7">
    <source>
        <dbReference type="ARBA" id="ARBA00022679"/>
    </source>
</evidence>
<evidence type="ECO:0000256" key="12">
    <source>
        <dbReference type="ARBA" id="ARBA00023098"/>
    </source>
</evidence>
<dbReference type="EC" id="2.3.1.20" evidence="5 16"/>
<reference evidence="17 18" key="1">
    <citation type="journal article" date="2015" name="Genome Biol. Evol.">
        <title>Phylogenomic analyses indicate that early fungi evolved digesting cell walls of algal ancestors of land plants.</title>
        <authorList>
            <person name="Chang Y."/>
            <person name="Wang S."/>
            <person name="Sekimoto S."/>
            <person name="Aerts A.L."/>
            <person name="Choi C."/>
            <person name="Clum A."/>
            <person name="LaButti K.M."/>
            <person name="Lindquist E.A."/>
            <person name="Yee Ngan C."/>
            <person name="Ohm R.A."/>
            <person name="Salamov A.A."/>
            <person name="Grigoriev I.V."/>
            <person name="Spatafora J.W."/>
            <person name="Berbee M.L."/>
        </authorList>
    </citation>
    <scope>NUCLEOTIDE SEQUENCE [LARGE SCALE GENOMIC DNA]</scope>
    <source>
        <strain evidence="17 18">NRRL 28638</strain>
    </source>
</reference>
<name>A0A137P2Y3_CONC2</name>
<evidence type="ECO:0000256" key="9">
    <source>
        <dbReference type="ARBA" id="ARBA00022798"/>
    </source>
</evidence>
<comment type="similarity">
    <text evidence="4 16">Belongs to the diacylglycerol acyltransferase family.</text>
</comment>
<comment type="subcellular location">
    <subcellularLocation>
        <location evidence="1 16">Endoplasmic reticulum membrane</location>
        <topology evidence="1 16">Multi-pass membrane protein</topology>
    </subcellularLocation>
</comment>
<dbReference type="OMA" id="WIKNWTL"/>
<keyword evidence="6 16" id="KW-0444">Lipid biosynthesis</keyword>
<dbReference type="InterPro" id="IPR007130">
    <property type="entry name" value="DAGAT"/>
</dbReference>
<dbReference type="GO" id="GO:0005789">
    <property type="term" value="C:endoplasmic reticulum membrane"/>
    <property type="evidence" value="ECO:0007669"/>
    <property type="project" value="UniProtKB-SubCell"/>
</dbReference>
<evidence type="ECO:0000256" key="15">
    <source>
        <dbReference type="ARBA" id="ARBA00048109"/>
    </source>
</evidence>
<comment type="pathway">
    <text evidence="2 16">Glycerolipid metabolism; triacylglycerol biosynthesis.</text>
</comment>
<dbReference type="UniPathway" id="UPA00282"/>
<evidence type="ECO:0000256" key="14">
    <source>
        <dbReference type="ARBA" id="ARBA00023315"/>
    </source>
</evidence>
<sequence length="343" mass="38830">MSEIKADINSKKSTLTTKEWLIEARGMLTAWWIPFIVTTCLVLFFAMASIPVIGLPLAGAYLVYMLVDKAHDGGDRRSDWLCSKIPVQNWMAEYFNLKIVKEAELDPKENYIFAYHPHGIISFGFQCAIYRFQNNFESIFKGIKISLLTLNMNFFIPFYRDYCLFGGMNSASKQSIKKILGKGPGHSVGLVVGGAAEAMYAKPELARLVLKKRMGFVKLAIQTGAHLVPIYSFGENSMYDLEENHSGFYKWVYKFNRTVFGTTTPLFTGRGLREGTKGGFPYKVPITLVVGEPIKVVKNPNPTSEEIQEVHQIYLDRLSDLYNRNKDKYHPGGNAPELEFVDK</sequence>
<evidence type="ECO:0000313" key="17">
    <source>
        <dbReference type="EMBL" id="KXN69372.1"/>
    </source>
</evidence>
<evidence type="ECO:0000256" key="11">
    <source>
        <dbReference type="ARBA" id="ARBA00022989"/>
    </source>
</evidence>
<evidence type="ECO:0000256" key="8">
    <source>
        <dbReference type="ARBA" id="ARBA00022692"/>
    </source>
</evidence>
<dbReference type="GO" id="GO:0006071">
    <property type="term" value="P:glycerol metabolic process"/>
    <property type="evidence" value="ECO:0007669"/>
    <property type="project" value="UniProtKB-UniRule"/>
</dbReference>
<evidence type="ECO:0000256" key="4">
    <source>
        <dbReference type="ARBA" id="ARBA00005420"/>
    </source>
</evidence>
<evidence type="ECO:0000256" key="6">
    <source>
        <dbReference type="ARBA" id="ARBA00022516"/>
    </source>
</evidence>
<accession>A0A137P2Y3</accession>
<keyword evidence="8 16" id="KW-0812">Transmembrane</keyword>
<comment type="function">
    <text evidence="16">Catalyzes the terminal and only committed step in triacylglycerol synthesis by using diacylglycerol and fatty acyl CoA as substrates.</text>
</comment>
<evidence type="ECO:0000256" key="13">
    <source>
        <dbReference type="ARBA" id="ARBA00023136"/>
    </source>
</evidence>
<dbReference type="AlphaFoldDB" id="A0A137P2Y3"/>
<keyword evidence="18" id="KW-1185">Reference proteome</keyword>
<evidence type="ECO:0000256" key="16">
    <source>
        <dbReference type="RuleBase" id="RU367023"/>
    </source>
</evidence>
<dbReference type="EMBL" id="KQ964537">
    <property type="protein sequence ID" value="KXN69372.1"/>
    <property type="molecule type" value="Genomic_DNA"/>
</dbReference>
<keyword evidence="11 16" id="KW-1133">Transmembrane helix</keyword>
<keyword evidence="12 16" id="KW-0443">Lipid metabolism</keyword>
<proteinExistence type="inferred from homology"/>
<dbReference type="CDD" id="cd07987">
    <property type="entry name" value="LPLAT_MGAT-like"/>
    <property type="match status" value="1"/>
</dbReference>
<dbReference type="Pfam" id="PF03982">
    <property type="entry name" value="DAGAT"/>
    <property type="match status" value="1"/>
</dbReference>
<comment type="pathway">
    <text evidence="3">Lipid metabolism.</text>
</comment>
<evidence type="ECO:0000256" key="10">
    <source>
        <dbReference type="ARBA" id="ARBA00022824"/>
    </source>
</evidence>
<gene>
    <name evidence="17" type="ORF">CONCODRAFT_79345</name>
</gene>
<dbReference type="PANTHER" id="PTHR12317">
    <property type="entry name" value="DIACYLGLYCEROL O-ACYLTRANSFERASE"/>
    <property type="match status" value="1"/>
</dbReference>
<keyword evidence="7 17" id="KW-0808">Transferase</keyword>
<keyword evidence="13 16" id="KW-0472">Membrane</keyword>